<protein>
    <recommendedName>
        <fullName evidence="3">Glycosyltransferase 2-like domain-containing protein</fullName>
    </recommendedName>
</protein>
<dbReference type="GO" id="GO:0016757">
    <property type="term" value="F:glycosyltransferase activity"/>
    <property type="evidence" value="ECO:0007669"/>
    <property type="project" value="UniProtKB-KW"/>
</dbReference>
<dbReference type="PANTHER" id="PTHR22916:SF51">
    <property type="entry name" value="GLYCOSYLTRANSFERASE EPSH-RELATED"/>
    <property type="match status" value="1"/>
</dbReference>
<dbReference type="InterPro" id="IPR001173">
    <property type="entry name" value="Glyco_trans_2-like"/>
</dbReference>
<feature type="domain" description="Glycosyltransferase 2-like" evidence="3">
    <location>
        <begin position="5"/>
        <end position="108"/>
    </location>
</feature>
<dbReference type="CDD" id="cd00761">
    <property type="entry name" value="Glyco_tranf_GTA_type"/>
    <property type="match status" value="1"/>
</dbReference>
<dbReference type="Pfam" id="PF00535">
    <property type="entry name" value="Glycos_transf_2"/>
    <property type="match status" value="1"/>
</dbReference>
<dbReference type="SUPFAM" id="SSF53448">
    <property type="entry name" value="Nucleotide-diphospho-sugar transferases"/>
    <property type="match status" value="1"/>
</dbReference>
<dbReference type="InterPro" id="IPR029044">
    <property type="entry name" value="Nucleotide-diphossugar_trans"/>
</dbReference>
<dbReference type="OrthoDB" id="396512at2"/>
<evidence type="ECO:0000259" key="3">
    <source>
        <dbReference type="Pfam" id="PF00535"/>
    </source>
</evidence>
<accession>A0A0R2LSF1</accession>
<dbReference type="Gene3D" id="3.90.550.10">
    <property type="entry name" value="Spore Coat Polysaccharide Biosynthesis Protein SpsA, Chain A"/>
    <property type="match status" value="1"/>
</dbReference>
<dbReference type="PATRIC" id="fig|449659.4.peg.396"/>
<gene>
    <name evidence="4" type="ORF">IV66_GL000395</name>
</gene>
<dbReference type="RefSeq" id="WP_017867124.1">
    <property type="nucleotide sequence ID" value="NZ_BJYB01000027.1"/>
</dbReference>
<dbReference type="STRING" id="449659.IV66_GL000395"/>
<evidence type="ECO:0000313" key="4">
    <source>
        <dbReference type="EMBL" id="KRO01322.1"/>
    </source>
</evidence>
<keyword evidence="1" id="KW-0328">Glycosyltransferase</keyword>
<evidence type="ECO:0000256" key="1">
    <source>
        <dbReference type="ARBA" id="ARBA00022676"/>
    </source>
</evidence>
<proteinExistence type="predicted"/>
<evidence type="ECO:0000313" key="5">
    <source>
        <dbReference type="Proteomes" id="UP000051886"/>
    </source>
</evidence>
<dbReference type="Proteomes" id="UP000051886">
    <property type="component" value="Unassembled WGS sequence"/>
</dbReference>
<keyword evidence="2" id="KW-0808">Transferase</keyword>
<dbReference type="AlphaFoldDB" id="A0A0R2LSF1"/>
<evidence type="ECO:0000256" key="2">
    <source>
        <dbReference type="ARBA" id="ARBA00022679"/>
    </source>
</evidence>
<dbReference type="PANTHER" id="PTHR22916">
    <property type="entry name" value="GLYCOSYLTRANSFERASE"/>
    <property type="match status" value="1"/>
</dbReference>
<reference evidence="4 5" key="1">
    <citation type="journal article" date="2015" name="Genome Announc.">
        <title>Expanding the biotechnology potential of lactobacilli through comparative genomics of 213 strains and associated genera.</title>
        <authorList>
            <person name="Sun Z."/>
            <person name="Harris H.M."/>
            <person name="McCann A."/>
            <person name="Guo C."/>
            <person name="Argimon S."/>
            <person name="Zhang W."/>
            <person name="Yang X."/>
            <person name="Jeffery I.B."/>
            <person name="Cooney J.C."/>
            <person name="Kagawa T.F."/>
            <person name="Liu W."/>
            <person name="Song Y."/>
            <person name="Salvetti E."/>
            <person name="Wrobel A."/>
            <person name="Rasinkangas P."/>
            <person name="Parkhill J."/>
            <person name="Rea M.C."/>
            <person name="O'Sullivan O."/>
            <person name="Ritari J."/>
            <person name="Douillard F.P."/>
            <person name="Paul Ross R."/>
            <person name="Yang R."/>
            <person name="Briner A.E."/>
            <person name="Felis G.E."/>
            <person name="de Vos W.M."/>
            <person name="Barrangou R."/>
            <person name="Klaenhammer T.R."/>
            <person name="Caufield P.W."/>
            <person name="Cui Y."/>
            <person name="Zhang H."/>
            <person name="O'Toole P.W."/>
        </authorList>
    </citation>
    <scope>NUCLEOTIDE SEQUENCE [LARGE SCALE GENOMIC DNA]</scope>
    <source>
        <strain evidence="4 5">NBRC 103219</strain>
    </source>
</reference>
<organism evidence="4 5">
    <name type="scientific">Ligilactobacillus pobuzihii</name>
    <dbReference type="NCBI Taxonomy" id="449659"/>
    <lineage>
        <taxon>Bacteria</taxon>
        <taxon>Bacillati</taxon>
        <taxon>Bacillota</taxon>
        <taxon>Bacilli</taxon>
        <taxon>Lactobacillales</taxon>
        <taxon>Lactobacillaceae</taxon>
        <taxon>Ligilactobacillus</taxon>
    </lineage>
</organism>
<dbReference type="EMBL" id="JQCN01000010">
    <property type="protein sequence ID" value="KRO01322.1"/>
    <property type="molecule type" value="Genomic_DNA"/>
</dbReference>
<sequence>MRKYSFIVPIYNVDKYLNRCLKSLKNQNFNQFEVVMVDDGSIDKSGKIAQSFSEKDKRFIYLKQKNQGLSAARNEGIKRASGDYLIFVDSDDFVEKNLLCTVDRSLDNYGDIDVLEYNAFKRVGGRISNYNTKYDNSCIVSGDKFLVQTISKFMYLYAAVWLKAVKRNFIIDNGLFFKKGRLHEDELWTPQVLLKANTYAYISNPLYNYVIRDGSINQNAYSKKNIEHEKKNCHDLQQIYRDSNLSDKSKKICLSYLSHHYMGLCTRGNYHVFLSDKKFVLQNSKIFGVYLEALVFAISPKLRSKIGAIIKRMRK</sequence>
<keyword evidence="5" id="KW-1185">Reference proteome</keyword>
<name>A0A0R2LSF1_9LACO</name>
<comment type="caution">
    <text evidence="4">The sequence shown here is derived from an EMBL/GenBank/DDBJ whole genome shotgun (WGS) entry which is preliminary data.</text>
</comment>